<evidence type="ECO:0000313" key="2">
    <source>
        <dbReference type="Proteomes" id="UP000321570"/>
    </source>
</evidence>
<dbReference type="AlphaFoldDB" id="A0A564Z2U6"/>
<evidence type="ECO:0000313" key="1">
    <source>
        <dbReference type="EMBL" id="VUZ53750.1"/>
    </source>
</evidence>
<keyword evidence="2" id="KW-1185">Reference proteome</keyword>
<accession>A0A564Z2U6</accession>
<proteinExistence type="predicted"/>
<sequence>MVVCRPKRLGLMDNKCEQPRDIVLAKPVYHSKGTQNAGDTRQIFALISSQDPLTCSQTKVSLSHINLIPLGPI</sequence>
<reference evidence="1 2" key="1">
    <citation type="submission" date="2019-07" db="EMBL/GenBank/DDBJ databases">
        <authorList>
            <person name="Jastrzebski P J."/>
            <person name="Paukszto L."/>
            <person name="Jastrzebski P J."/>
        </authorList>
    </citation>
    <scope>NUCLEOTIDE SEQUENCE [LARGE SCALE GENOMIC DNA]</scope>
    <source>
        <strain evidence="1 2">WMS-il1</strain>
    </source>
</reference>
<organism evidence="1 2">
    <name type="scientific">Hymenolepis diminuta</name>
    <name type="common">Rat tapeworm</name>
    <dbReference type="NCBI Taxonomy" id="6216"/>
    <lineage>
        <taxon>Eukaryota</taxon>
        <taxon>Metazoa</taxon>
        <taxon>Spiralia</taxon>
        <taxon>Lophotrochozoa</taxon>
        <taxon>Platyhelminthes</taxon>
        <taxon>Cestoda</taxon>
        <taxon>Eucestoda</taxon>
        <taxon>Cyclophyllidea</taxon>
        <taxon>Hymenolepididae</taxon>
        <taxon>Hymenolepis</taxon>
    </lineage>
</organism>
<dbReference type="EMBL" id="CABIJS010000566">
    <property type="protein sequence ID" value="VUZ53750.1"/>
    <property type="molecule type" value="Genomic_DNA"/>
</dbReference>
<protein>
    <submittedName>
        <fullName evidence="1">Uncharacterized protein</fullName>
    </submittedName>
</protein>
<name>A0A564Z2U6_HYMDI</name>
<gene>
    <name evidence="1" type="ORF">WMSIL1_LOCUS11975</name>
</gene>
<dbReference type="Proteomes" id="UP000321570">
    <property type="component" value="Unassembled WGS sequence"/>
</dbReference>